<dbReference type="KEGG" id="nai:NECAME_11078"/>
<protein>
    <submittedName>
        <fullName evidence="1">Uncharacterized protein</fullName>
    </submittedName>
</protein>
<dbReference type="AlphaFoldDB" id="W2T6A0"/>
<gene>
    <name evidence="1" type="ORF">NECAME_11078</name>
</gene>
<proteinExistence type="predicted"/>
<sequence>MYNPELTYRVQKVHLFGDDALTTLFTSGKPKELAFFNEALRERKDTPKDELDTARIQFNIIKKNSSSLHSCSKSLRRKKRKTFPVRKFVNDTEVYEGGSDESFSDSDSAMEDEAGQYRSPGTLALIDFISESSSSTSNHVSSTSKESAEPFRPSKVRSKCLTPLADISQVTHMHCIFEVFDIPRRKLKPFDLQEKV</sequence>
<evidence type="ECO:0000313" key="2">
    <source>
        <dbReference type="Proteomes" id="UP000053676"/>
    </source>
</evidence>
<evidence type="ECO:0000313" key="1">
    <source>
        <dbReference type="EMBL" id="ETN77408.1"/>
    </source>
</evidence>
<dbReference type="OrthoDB" id="10593016at2759"/>
<organism evidence="1 2">
    <name type="scientific">Necator americanus</name>
    <name type="common">Human hookworm</name>
    <dbReference type="NCBI Taxonomy" id="51031"/>
    <lineage>
        <taxon>Eukaryota</taxon>
        <taxon>Metazoa</taxon>
        <taxon>Ecdysozoa</taxon>
        <taxon>Nematoda</taxon>
        <taxon>Chromadorea</taxon>
        <taxon>Rhabditida</taxon>
        <taxon>Rhabditina</taxon>
        <taxon>Rhabditomorpha</taxon>
        <taxon>Strongyloidea</taxon>
        <taxon>Ancylostomatidae</taxon>
        <taxon>Bunostominae</taxon>
        <taxon>Necator</taxon>
    </lineage>
</organism>
<reference evidence="2" key="1">
    <citation type="journal article" date="2014" name="Nat. Genet.">
        <title>Genome of the human hookworm Necator americanus.</title>
        <authorList>
            <person name="Tang Y.T."/>
            <person name="Gao X."/>
            <person name="Rosa B.A."/>
            <person name="Abubucker S."/>
            <person name="Hallsworth-Pepin K."/>
            <person name="Martin J."/>
            <person name="Tyagi R."/>
            <person name="Heizer E."/>
            <person name="Zhang X."/>
            <person name="Bhonagiri-Palsikar V."/>
            <person name="Minx P."/>
            <person name="Warren W.C."/>
            <person name="Wang Q."/>
            <person name="Zhan B."/>
            <person name="Hotez P.J."/>
            <person name="Sternberg P.W."/>
            <person name="Dougall A."/>
            <person name="Gaze S.T."/>
            <person name="Mulvenna J."/>
            <person name="Sotillo J."/>
            <person name="Ranganathan S."/>
            <person name="Rabelo E.M."/>
            <person name="Wilson R.K."/>
            <person name="Felgner P.L."/>
            <person name="Bethony J."/>
            <person name="Hawdon J.M."/>
            <person name="Gasser R.B."/>
            <person name="Loukas A."/>
            <person name="Mitreva M."/>
        </authorList>
    </citation>
    <scope>NUCLEOTIDE SEQUENCE [LARGE SCALE GENOMIC DNA]</scope>
</reference>
<accession>W2T6A0</accession>
<dbReference type="Proteomes" id="UP000053676">
    <property type="component" value="Unassembled WGS sequence"/>
</dbReference>
<name>W2T6A0_NECAM</name>
<keyword evidence="2" id="KW-1185">Reference proteome</keyword>
<dbReference type="EMBL" id="KI660172">
    <property type="protein sequence ID" value="ETN77408.1"/>
    <property type="molecule type" value="Genomic_DNA"/>
</dbReference>